<dbReference type="Proteomes" id="UP001180020">
    <property type="component" value="Unassembled WGS sequence"/>
</dbReference>
<feature type="transmembrane region" description="Helical" evidence="2">
    <location>
        <begin position="12"/>
        <end position="32"/>
    </location>
</feature>
<feature type="coiled-coil region" evidence="1">
    <location>
        <begin position="33"/>
        <end position="60"/>
    </location>
</feature>
<keyword evidence="2" id="KW-0812">Transmembrane</keyword>
<keyword evidence="2" id="KW-0472">Membrane</keyword>
<dbReference type="AlphaFoldDB" id="A0AAV9FK42"/>
<sequence>METASEASKRRWGHFRIITGAFLGGALGFYVMHKAENRYKEKMRERLAEYERELDMKKKKTEVEFSEP</sequence>
<dbReference type="EMBL" id="JAUJYO010000001">
    <property type="protein sequence ID" value="KAK1325215.1"/>
    <property type="molecule type" value="Genomic_DNA"/>
</dbReference>
<proteinExistence type="predicted"/>
<reference evidence="3" key="1">
    <citation type="journal article" date="2023" name="Nat. Commun.">
        <title>Diploid and tetraploid genomes of Acorus and the evolution of monocots.</title>
        <authorList>
            <person name="Ma L."/>
            <person name="Liu K.W."/>
            <person name="Li Z."/>
            <person name="Hsiao Y.Y."/>
            <person name="Qi Y."/>
            <person name="Fu T."/>
            <person name="Tang G.D."/>
            <person name="Zhang D."/>
            <person name="Sun W.H."/>
            <person name="Liu D.K."/>
            <person name="Li Y."/>
            <person name="Chen G.Z."/>
            <person name="Liu X.D."/>
            <person name="Liao X.Y."/>
            <person name="Jiang Y.T."/>
            <person name="Yu X."/>
            <person name="Hao Y."/>
            <person name="Huang J."/>
            <person name="Zhao X.W."/>
            <person name="Ke S."/>
            <person name="Chen Y.Y."/>
            <person name="Wu W.L."/>
            <person name="Hsu J.L."/>
            <person name="Lin Y.F."/>
            <person name="Huang M.D."/>
            <person name="Li C.Y."/>
            <person name="Huang L."/>
            <person name="Wang Z.W."/>
            <person name="Zhao X."/>
            <person name="Zhong W.Y."/>
            <person name="Peng D.H."/>
            <person name="Ahmad S."/>
            <person name="Lan S."/>
            <person name="Zhang J.S."/>
            <person name="Tsai W.C."/>
            <person name="Van de Peer Y."/>
            <person name="Liu Z.J."/>
        </authorList>
    </citation>
    <scope>NUCLEOTIDE SEQUENCE</scope>
    <source>
        <strain evidence="3">CP</strain>
    </source>
</reference>
<name>A0AAV9FK42_ACOCL</name>
<evidence type="ECO:0000313" key="3">
    <source>
        <dbReference type="EMBL" id="KAK1325215.1"/>
    </source>
</evidence>
<accession>A0AAV9FK42</accession>
<evidence type="ECO:0000256" key="2">
    <source>
        <dbReference type="SAM" id="Phobius"/>
    </source>
</evidence>
<protein>
    <submittedName>
        <fullName evidence="3">Uncharacterized protein</fullName>
    </submittedName>
</protein>
<keyword evidence="4" id="KW-1185">Reference proteome</keyword>
<evidence type="ECO:0000313" key="4">
    <source>
        <dbReference type="Proteomes" id="UP001180020"/>
    </source>
</evidence>
<reference evidence="3" key="2">
    <citation type="submission" date="2023-06" db="EMBL/GenBank/DDBJ databases">
        <authorList>
            <person name="Ma L."/>
            <person name="Liu K.-W."/>
            <person name="Li Z."/>
            <person name="Hsiao Y.-Y."/>
            <person name="Qi Y."/>
            <person name="Fu T."/>
            <person name="Tang G."/>
            <person name="Zhang D."/>
            <person name="Sun W.-H."/>
            <person name="Liu D.-K."/>
            <person name="Li Y."/>
            <person name="Chen G.-Z."/>
            <person name="Liu X.-D."/>
            <person name="Liao X.-Y."/>
            <person name="Jiang Y.-T."/>
            <person name="Yu X."/>
            <person name="Hao Y."/>
            <person name="Huang J."/>
            <person name="Zhao X.-W."/>
            <person name="Ke S."/>
            <person name="Chen Y.-Y."/>
            <person name="Wu W.-L."/>
            <person name="Hsu J.-L."/>
            <person name="Lin Y.-F."/>
            <person name="Huang M.-D."/>
            <person name="Li C.-Y."/>
            <person name="Huang L."/>
            <person name="Wang Z.-W."/>
            <person name="Zhao X."/>
            <person name="Zhong W.-Y."/>
            <person name="Peng D.-H."/>
            <person name="Ahmad S."/>
            <person name="Lan S."/>
            <person name="Zhang J.-S."/>
            <person name="Tsai W.-C."/>
            <person name="Van De Peer Y."/>
            <person name="Liu Z.-J."/>
        </authorList>
    </citation>
    <scope>NUCLEOTIDE SEQUENCE</scope>
    <source>
        <strain evidence="3">CP</strain>
        <tissue evidence="3">Leaves</tissue>
    </source>
</reference>
<evidence type="ECO:0000256" key="1">
    <source>
        <dbReference type="SAM" id="Coils"/>
    </source>
</evidence>
<organism evidence="3 4">
    <name type="scientific">Acorus calamus</name>
    <name type="common">Sweet flag</name>
    <dbReference type="NCBI Taxonomy" id="4465"/>
    <lineage>
        <taxon>Eukaryota</taxon>
        <taxon>Viridiplantae</taxon>
        <taxon>Streptophyta</taxon>
        <taxon>Embryophyta</taxon>
        <taxon>Tracheophyta</taxon>
        <taxon>Spermatophyta</taxon>
        <taxon>Magnoliopsida</taxon>
        <taxon>Liliopsida</taxon>
        <taxon>Acoraceae</taxon>
        <taxon>Acorus</taxon>
    </lineage>
</organism>
<comment type="caution">
    <text evidence="3">The sequence shown here is derived from an EMBL/GenBank/DDBJ whole genome shotgun (WGS) entry which is preliminary data.</text>
</comment>
<keyword evidence="1" id="KW-0175">Coiled coil</keyword>
<gene>
    <name evidence="3" type="ORF">QJS10_CPA01g01560</name>
</gene>
<keyword evidence="2" id="KW-1133">Transmembrane helix</keyword>